<dbReference type="InterPro" id="IPR018013">
    <property type="entry name" value="Channel_Tsx-like"/>
</dbReference>
<organism evidence="3 4">
    <name type="scientific">Pseudomonas syringae pv. primulae</name>
    <dbReference type="NCBI Taxonomy" id="251707"/>
    <lineage>
        <taxon>Bacteria</taxon>
        <taxon>Pseudomonadati</taxon>
        <taxon>Pseudomonadota</taxon>
        <taxon>Gammaproteobacteria</taxon>
        <taxon>Pseudomonadales</taxon>
        <taxon>Pseudomonadaceae</taxon>
        <taxon>Pseudomonas</taxon>
    </lineage>
</organism>
<dbReference type="EMBL" id="RBRQ01000247">
    <property type="protein sequence ID" value="RMR05950.1"/>
    <property type="molecule type" value="Genomic_DNA"/>
</dbReference>
<evidence type="ECO:0000313" key="3">
    <source>
        <dbReference type="EMBL" id="RMR05950.1"/>
    </source>
</evidence>
<gene>
    <name evidence="3" type="ORF">ALP92_03798</name>
</gene>
<dbReference type="InterPro" id="IPR036777">
    <property type="entry name" value="Channel_Tsx-like_sf"/>
</dbReference>
<sequence>MNALRTAKPVPSRLRLRLRSSLLPLCALASVGAEASPLLWNDNSLSYLYGQHFKVDGTGDDTQQTITFEHASGWTWGDVFLFVDNKWSNGLSGNDGHTYYGELSPRLSLGKISGQPLRYGIVKDVLIAATYERGENRNRKYLLGPAVDLDLPGFDRFSLNTYYRQPDGITGKAAGQWQINPTWAMTFPLGRSDILFDGYLEWYVNDVGTKGTPNFVAKSLHINPQLKYDVGKALGQKAKRFYAGLEWDYWSDKYGIEDSPGFKTDQNALSVLVRVHF</sequence>
<dbReference type="RefSeq" id="WP_122284080.1">
    <property type="nucleotide sequence ID" value="NZ_RBRQ01000247.1"/>
</dbReference>
<evidence type="ECO:0000313" key="4">
    <source>
        <dbReference type="Proteomes" id="UP000276615"/>
    </source>
</evidence>
<protein>
    <submittedName>
        <fullName evidence="3">Membrane protein</fullName>
    </submittedName>
</protein>
<feature type="signal peptide" evidence="2">
    <location>
        <begin position="1"/>
        <end position="35"/>
    </location>
</feature>
<evidence type="ECO:0000256" key="1">
    <source>
        <dbReference type="ARBA" id="ARBA00008728"/>
    </source>
</evidence>
<comment type="similarity">
    <text evidence="1">Belongs to the nucleoside-specific channel-forming outer membrane porin (Tsx) (TC 1.B.10) family.</text>
</comment>
<name>A0A3M4RTB6_9PSED</name>
<dbReference type="Pfam" id="PF03502">
    <property type="entry name" value="Channel_Tsx"/>
    <property type="match status" value="1"/>
</dbReference>
<keyword evidence="2" id="KW-0732">Signal</keyword>
<dbReference type="AlphaFoldDB" id="A0A3M4RTB6"/>
<dbReference type="Gene3D" id="2.40.230.20">
    <property type="entry name" value="Nucleoside-specific channel-forming protein, Tsx-like"/>
    <property type="match status" value="1"/>
</dbReference>
<evidence type="ECO:0000256" key="2">
    <source>
        <dbReference type="SAM" id="SignalP"/>
    </source>
</evidence>
<reference evidence="3 4" key="1">
    <citation type="submission" date="2018-08" db="EMBL/GenBank/DDBJ databases">
        <title>Recombination of ecologically and evolutionarily significant loci maintains genetic cohesion in the Pseudomonas syringae species complex.</title>
        <authorList>
            <person name="Dillon M."/>
            <person name="Thakur S."/>
            <person name="Almeida R.N.D."/>
            <person name="Weir B.S."/>
            <person name="Guttman D.S."/>
        </authorList>
    </citation>
    <scope>NUCLEOTIDE SEQUENCE [LARGE SCALE GENOMIC DNA]</scope>
    <source>
        <strain evidence="3 4">ICMP 8670</strain>
    </source>
</reference>
<dbReference type="SUPFAM" id="SSF111364">
    <property type="entry name" value="Tsx-like channel"/>
    <property type="match status" value="1"/>
</dbReference>
<comment type="caution">
    <text evidence="3">The sequence shown here is derived from an EMBL/GenBank/DDBJ whole genome shotgun (WGS) entry which is preliminary data.</text>
</comment>
<accession>A0A3M4RTB6</accession>
<proteinExistence type="inferred from homology"/>
<dbReference type="GO" id="GO:0009279">
    <property type="term" value="C:cell outer membrane"/>
    <property type="evidence" value="ECO:0007669"/>
    <property type="project" value="InterPro"/>
</dbReference>
<feature type="chain" id="PRO_5018300029" evidence="2">
    <location>
        <begin position="36"/>
        <end position="277"/>
    </location>
</feature>
<dbReference type="Proteomes" id="UP000276615">
    <property type="component" value="Unassembled WGS sequence"/>
</dbReference>